<evidence type="ECO:0000256" key="8">
    <source>
        <dbReference type="SAM" id="Phobius"/>
    </source>
</evidence>
<feature type="transmembrane region" description="Helical" evidence="8">
    <location>
        <begin position="431"/>
        <end position="451"/>
    </location>
</feature>
<dbReference type="PANTHER" id="PTHR32063">
    <property type="match status" value="1"/>
</dbReference>
<evidence type="ECO:0000256" key="3">
    <source>
        <dbReference type="ARBA" id="ARBA00022475"/>
    </source>
</evidence>
<keyword evidence="7 8" id="KW-0472">Membrane</keyword>
<comment type="subcellular location">
    <subcellularLocation>
        <location evidence="1">Cell inner membrane</location>
        <topology evidence="1">Multi-pass membrane protein</topology>
    </subcellularLocation>
</comment>
<dbReference type="Proteomes" id="UP000325372">
    <property type="component" value="Unassembled WGS sequence"/>
</dbReference>
<proteinExistence type="predicted"/>
<keyword evidence="10" id="KW-1185">Reference proteome</keyword>
<evidence type="ECO:0000256" key="7">
    <source>
        <dbReference type="ARBA" id="ARBA00023136"/>
    </source>
</evidence>
<dbReference type="Gene3D" id="3.30.70.1430">
    <property type="entry name" value="Multidrug efflux transporter AcrB pore domain"/>
    <property type="match status" value="2"/>
</dbReference>
<reference evidence="9 10" key="1">
    <citation type="submission" date="2019-09" db="EMBL/GenBank/DDBJ databases">
        <title>Wenzhouxiangella sp. Genome sequencing and assembly.</title>
        <authorList>
            <person name="Zhang R."/>
        </authorList>
    </citation>
    <scope>NUCLEOTIDE SEQUENCE [LARGE SCALE GENOMIC DNA]</scope>
    <source>
        <strain evidence="9 10">W260</strain>
    </source>
</reference>
<evidence type="ECO:0000256" key="6">
    <source>
        <dbReference type="ARBA" id="ARBA00022989"/>
    </source>
</evidence>
<feature type="transmembrane region" description="Helical" evidence="8">
    <location>
        <begin position="12"/>
        <end position="32"/>
    </location>
</feature>
<dbReference type="Gene3D" id="3.30.70.1440">
    <property type="entry name" value="Multidrug efflux transporter AcrB pore domain"/>
    <property type="match status" value="1"/>
</dbReference>
<feature type="transmembrane region" description="Helical" evidence="8">
    <location>
        <begin position="988"/>
        <end position="1014"/>
    </location>
</feature>
<feature type="transmembrane region" description="Helical" evidence="8">
    <location>
        <begin position="857"/>
        <end position="874"/>
    </location>
</feature>
<evidence type="ECO:0000256" key="2">
    <source>
        <dbReference type="ARBA" id="ARBA00022448"/>
    </source>
</evidence>
<dbReference type="SUPFAM" id="SSF82693">
    <property type="entry name" value="Multidrug efflux transporter AcrB pore domain, PN1, PN2, PC1 and PC2 subdomains"/>
    <property type="match status" value="3"/>
</dbReference>
<dbReference type="PRINTS" id="PR00702">
    <property type="entry name" value="ACRIFLAVINRP"/>
</dbReference>
<feature type="transmembrane region" description="Helical" evidence="8">
    <location>
        <begin position="527"/>
        <end position="546"/>
    </location>
</feature>
<dbReference type="InterPro" id="IPR001036">
    <property type="entry name" value="Acrflvin-R"/>
</dbReference>
<dbReference type="PANTHER" id="PTHR32063:SF14">
    <property type="entry name" value="BLL4319 PROTEIN"/>
    <property type="match status" value="1"/>
</dbReference>
<dbReference type="SUPFAM" id="SSF82866">
    <property type="entry name" value="Multidrug efflux transporter AcrB transmembrane domain"/>
    <property type="match status" value="2"/>
</dbReference>
<keyword evidence="5 8" id="KW-0812">Transmembrane</keyword>
<accession>A0A5N0TJ49</accession>
<dbReference type="GO" id="GO:0042910">
    <property type="term" value="F:xenobiotic transmembrane transporter activity"/>
    <property type="evidence" value="ECO:0007669"/>
    <property type="project" value="TreeGrafter"/>
</dbReference>
<dbReference type="EMBL" id="VYXP01000002">
    <property type="protein sequence ID" value="KAA9133319.1"/>
    <property type="molecule type" value="Genomic_DNA"/>
</dbReference>
<evidence type="ECO:0000256" key="1">
    <source>
        <dbReference type="ARBA" id="ARBA00004429"/>
    </source>
</evidence>
<keyword evidence="6 8" id="KW-1133">Transmembrane helix</keyword>
<evidence type="ECO:0000313" key="10">
    <source>
        <dbReference type="Proteomes" id="UP000325372"/>
    </source>
</evidence>
<feature type="transmembrane region" description="Helical" evidence="8">
    <location>
        <begin position="334"/>
        <end position="353"/>
    </location>
</feature>
<feature type="transmembrane region" description="Helical" evidence="8">
    <location>
        <begin position="463"/>
        <end position="486"/>
    </location>
</feature>
<feature type="transmembrane region" description="Helical" evidence="8">
    <location>
        <begin position="886"/>
        <end position="905"/>
    </location>
</feature>
<evidence type="ECO:0000256" key="4">
    <source>
        <dbReference type="ARBA" id="ARBA00022519"/>
    </source>
</evidence>
<protein>
    <submittedName>
        <fullName evidence="9">Efflux RND transporter permease subunit</fullName>
    </submittedName>
</protein>
<comment type="caution">
    <text evidence="9">The sequence shown here is derived from an EMBL/GenBank/DDBJ whole genome shotgun (WGS) entry which is preliminary data.</text>
</comment>
<dbReference type="Pfam" id="PF00873">
    <property type="entry name" value="ACR_tran"/>
    <property type="match status" value="1"/>
</dbReference>
<dbReference type="AlphaFoldDB" id="A0A5N0TJ49"/>
<dbReference type="InterPro" id="IPR027463">
    <property type="entry name" value="AcrB_DN_DC_subdom"/>
</dbReference>
<feature type="transmembrane region" description="Helical" evidence="8">
    <location>
        <begin position="360"/>
        <end position="380"/>
    </location>
</feature>
<keyword evidence="2" id="KW-0813">Transport</keyword>
<feature type="transmembrane region" description="Helical" evidence="8">
    <location>
        <begin position="911"/>
        <end position="936"/>
    </location>
</feature>
<feature type="transmembrane region" description="Helical" evidence="8">
    <location>
        <begin position="957"/>
        <end position="976"/>
    </location>
</feature>
<organism evidence="9 10">
    <name type="scientific">Marinihelvus fidelis</name>
    <dbReference type="NCBI Taxonomy" id="2613842"/>
    <lineage>
        <taxon>Bacteria</taxon>
        <taxon>Pseudomonadati</taxon>
        <taxon>Pseudomonadota</taxon>
        <taxon>Gammaproteobacteria</taxon>
        <taxon>Chromatiales</taxon>
        <taxon>Wenzhouxiangellaceae</taxon>
        <taxon>Marinihelvus</taxon>
    </lineage>
</organism>
<dbReference type="FunFam" id="1.20.1640.10:FF:000001">
    <property type="entry name" value="Efflux pump membrane transporter"/>
    <property type="match status" value="1"/>
</dbReference>
<gene>
    <name evidence="9" type="ORF">F3N42_02910</name>
</gene>
<dbReference type="SUPFAM" id="SSF82714">
    <property type="entry name" value="Multidrug efflux transporter AcrB TolC docking domain, DN and DC subdomains"/>
    <property type="match status" value="2"/>
</dbReference>
<dbReference type="GO" id="GO:0005886">
    <property type="term" value="C:plasma membrane"/>
    <property type="evidence" value="ECO:0007669"/>
    <property type="project" value="UniProtKB-SubCell"/>
</dbReference>
<dbReference type="Gene3D" id="3.30.2090.10">
    <property type="entry name" value="Multidrug efflux transporter AcrB TolC docking domain, DN and DC subdomains"/>
    <property type="match status" value="2"/>
</dbReference>
<sequence length="1050" mass="112912">MILSDLSVRRPVFATVISLLLVILGLAAMMRLPVRQYPDVDRPVVSVEVTYRGASAEVVETKVTQVIEDAVAGIEGVEKLTSSSADERADIRLEFNMERDIDAAANDVRDRVSRVVDQLPTEADPPEIAKADSSSQSIMFLNLQSDRMNGMEITDFADRYMVDRFSTVAGVARVRISGARRYAMRIWLDREALAARALTVSDIESALRAENVELPAGRLESESREFTLRTDTGFASADDFRALVIGRGADGQLVRLAEVADVRVGAENERSAARSNGEPAVSLAIEQLSKANSVLVSKAVRAELENVQKDLPEGMTVSVNYDRSTFIEASMDEVYKALGIALALVLVVIFVFLGSFRVMLIPAVVVPVSVVATFIVMGAMGYTINILTLLGLVLAIGLVVDDAIVVLENIYRRVEEGEKPLLAALDGSKEIGFAVIATTLVLIAVFVPLSFIEGDIGRLFREFGITLAAAVMFSSIVALTLTPMLCSKILSGRKLKKGLALKVDQFFNGLTALYRSVLSKTLKRPGWVALAALLVSIGAVALLRALPAEYAPNEDRGAFWVFMRAPEGSTLHYTDRLTRDMEAVVAAEMGEGPDKPVARYLTRVPGGWGSADVSTSRVIVLLKDWDERDDGDIAVAARINAGLANIPGARAFGRTSRALGVGGGGTPIEMVLGGPDYEALKEWRDAMLARMEEMPELLDPDSDFQERKPQMNISVDRDRAGTLGVSLSAVGRTLETMLGSRIVTTYVDRGREYNVVLQGQDSDRASTEDLTNLYVRSALTGDLVPLSNLVSIDEVAGPGQLNRFDRMRSIKLSADLAPGVKLGEAIDALNAVADETLPASARISWDGESEDFLESGFSLYITFGLALVIVFLVLSAQFESFVNPMIILVTVPLALSGALVGLWFMGGSINVFSQIGAILLIGLSAKNGVLIVEFANQLRDRGEDIRKAVLDASAVRLRPILMTSACTTFGALPLLLATGAGSEAREPIGVVIVFGVTISALLTLFAVPALYLLFAKNTRSPQHVSKIVDRLRGAVPGDGQGAEENPAGAV</sequence>
<keyword evidence="4" id="KW-0997">Cell inner membrane</keyword>
<dbReference type="RefSeq" id="WP_150862878.1">
    <property type="nucleotide sequence ID" value="NZ_VYXP01000002.1"/>
</dbReference>
<evidence type="ECO:0000256" key="5">
    <source>
        <dbReference type="ARBA" id="ARBA00022692"/>
    </source>
</evidence>
<name>A0A5N0TJ49_9GAMM</name>
<dbReference type="Gene3D" id="1.20.1640.10">
    <property type="entry name" value="Multidrug efflux transporter AcrB transmembrane domain"/>
    <property type="match status" value="2"/>
</dbReference>
<dbReference type="Gene3D" id="3.30.70.1320">
    <property type="entry name" value="Multidrug efflux transporter AcrB pore domain like"/>
    <property type="match status" value="1"/>
</dbReference>
<keyword evidence="3" id="KW-1003">Cell membrane</keyword>
<evidence type="ECO:0000313" key="9">
    <source>
        <dbReference type="EMBL" id="KAA9133319.1"/>
    </source>
</evidence>
<feature type="transmembrane region" description="Helical" evidence="8">
    <location>
        <begin position="386"/>
        <end position="410"/>
    </location>
</feature>